<evidence type="ECO:0000313" key="5">
    <source>
        <dbReference type="EMBL" id="TCB94144.1"/>
    </source>
</evidence>
<proteinExistence type="inferred from homology"/>
<dbReference type="EMBL" id="CP142124">
    <property type="protein sequence ID" value="WRW32512.1"/>
    <property type="molecule type" value="Genomic_DNA"/>
</dbReference>
<gene>
    <name evidence="4 5" type="primary">iraP</name>
    <name evidence="5" type="ORF">E0L20_06985</name>
    <name evidence="6" type="ORF">VPX56_05225</name>
</gene>
<keyword evidence="8" id="KW-1185">Reference proteome</keyword>
<dbReference type="Pfam" id="PF10796">
    <property type="entry name" value="Anti-adapt_IraP"/>
    <property type="match status" value="1"/>
</dbReference>
<keyword evidence="2 4" id="KW-0346">Stress response</keyword>
<evidence type="ECO:0000313" key="7">
    <source>
        <dbReference type="Proteomes" id="UP000291424"/>
    </source>
</evidence>
<evidence type="ECO:0000256" key="1">
    <source>
        <dbReference type="ARBA" id="ARBA00022490"/>
    </source>
</evidence>
<reference evidence="6 8" key="2">
    <citation type="submission" date="2024-01" db="EMBL/GenBank/DDBJ databases">
        <title>AV1 has a protective and therapeutic effect against plant viruses.</title>
        <authorList>
            <person name="Wang F."/>
        </authorList>
    </citation>
    <scope>NUCLEOTIDE SEQUENCE [LARGE SCALE GENOMIC DNA]</scope>
    <source>
        <strain evidence="6 8">AV1</strain>
    </source>
</reference>
<keyword evidence="1 4" id="KW-0963">Cytoplasm</keyword>
<name>A0A4R0GAS5_9ENTR</name>
<dbReference type="EMBL" id="SJOO01000002">
    <property type="protein sequence ID" value="TCB94144.1"/>
    <property type="molecule type" value="Genomic_DNA"/>
</dbReference>
<keyword evidence="3 4" id="KW-0175">Coiled coil</keyword>
<accession>A0A4R0GAS5</accession>
<dbReference type="InterPro" id="IPR019732">
    <property type="entry name" value="SigmaS_Anti-adapt_IraP"/>
</dbReference>
<dbReference type="GO" id="GO:0009267">
    <property type="term" value="P:cellular response to starvation"/>
    <property type="evidence" value="ECO:0007669"/>
    <property type="project" value="UniProtKB-UniRule"/>
</dbReference>
<protein>
    <recommendedName>
        <fullName evidence="4">Anti-adapter protein IraP</fullName>
    </recommendedName>
</protein>
<feature type="coiled-coil region" evidence="4">
    <location>
        <begin position="5"/>
        <end position="32"/>
    </location>
</feature>
<sequence length="86" mass="9722">MKNLIAELLIKLAQKEEESKELVAQVEALEIVVTALLRRMAENDQQSLIESIEGALEGARPDSQVPARDAEMLQQYVKKLLRHPRS</sequence>
<dbReference type="NCBIfam" id="NF007598">
    <property type="entry name" value="PRK10244.1"/>
    <property type="match status" value="1"/>
</dbReference>
<reference evidence="5 7" key="1">
    <citation type="submission" date="2019-02" db="EMBL/GenBank/DDBJ databases">
        <title>The draft genome of Enterobacter spp. strains.</title>
        <authorList>
            <person name="Wang C."/>
            <person name="Feng Y."/>
            <person name="Zong Z."/>
        </authorList>
    </citation>
    <scope>NUCLEOTIDE SEQUENCE [LARGE SCALE GENOMIC DNA]</scope>
    <source>
        <strain evidence="5 7">WCHEW120002</strain>
    </source>
</reference>
<comment type="function">
    <text evidence="4">Inhibits RpoS proteolysis by regulating RssB activity, thereby increasing the stability of the sigma stress factor RpoS especially during phosphate starvation, but also in stationary phase and during nitrogen starvation. Its effect on RpoS stability is due to its interaction with RssB, which probably blocks the interaction of RssB with RpoS, and the consequent delivery of the RssB-RpoS complex to the ClpXP protein degradation pathway.</text>
</comment>
<evidence type="ECO:0000256" key="2">
    <source>
        <dbReference type="ARBA" id="ARBA00023016"/>
    </source>
</evidence>
<comment type="subcellular location">
    <subcellularLocation>
        <location evidence="4">Cytoplasm</location>
    </subcellularLocation>
</comment>
<evidence type="ECO:0000256" key="4">
    <source>
        <dbReference type="HAMAP-Rule" id="MF_01198"/>
    </source>
</evidence>
<dbReference type="RefSeq" id="WP_131633311.1">
    <property type="nucleotide sequence ID" value="NZ_CP142124.1"/>
</dbReference>
<dbReference type="AlphaFoldDB" id="A0A4R0GAS5"/>
<comment type="similarity">
    <text evidence="4">Belongs to the IraP family.</text>
</comment>
<evidence type="ECO:0000313" key="8">
    <source>
        <dbReference type="Proteomes" id="UP001330482"/>
    </source>
</evidence>
<organism evidence="5 7">
    <name type="scientific">Enterobacter wuhouensis</name>
    <dbReference type="NCBI Taxonomy" id="2529381"/>
    <lineage>
        <taxon>Bacteria</taxon>
        <taxon>Pseudomonadati</taxon>
        <taxon>Pseudomonadota</taxon>
        <taxon>Gammaproteobacteria</taxon>
        <taxon>Enterobacterales</taxon>
        <taxon>Enterobacteriaceae</taxon>
        <taxon>Enterobacter</taxon>
    </lineage>
</organism>
<dbReference type="GO" id="GO:0005737">
    <property type="term" value="C:cytoplasm"/>
    <property type="evidence" value="ECO:0007669"/>
    <property type="project" value="UniProtKB-SubCell"/>
</dbReference>
<evidence type="ECO:0000256" key="3">
    <source>
        <dbReference type="ARBA" id="ARBA00023054"/>
    </source>
</evidence>
<comment type="subunit">
    <text evidence="4">Interacts with RssB.</text>
</comment>
<dbReference type="OrthoDB" id="6548574at2"/>
<evidence type="ECO:0000313" key="6">
    <source>
        <dbReference type="EMBL" id="WRW32512.1"/>
    </source>
</evidence>
<dbReference type="Proteomes" id="UP001330482">
    <property type="component" value="Chromosome"/>
</dbReference>
<dbReference type="HAMAP" id="MF_01198">
    <property type="entry name" value="Anti_adapt_IraP"/>
    <property type="match status" value="1"/>
</dbReference>
<dbReference type="Proteomes" id="UP000291424">
    <property type="component" value="Unassembled WGS sequence"/>
</dbReference>